<proteinExistence type="evidence at transcript level"/>
<organism evidence="2">
    <name type="scientific">Heteropoda venatoria</name>
    <name type="common">Brown huntsman spider</name>
    <name type="synonym">Aranea venatoria</name>
    <dbReference type="NCBI Taxonomy" id="152925"/>
    <lineage>
        <taxon>Eukaryota</taxon>
        <taxon>Metazoa</taxon>
        <taxon>Ecdysozoa</taxon>
        <taxon>Arthropoda</taxon>
        <taxon>Chelicerata</taxon>
        <taxon>Arachnida</taxon>
        <taxon>Araneae</taxon>
        <taxon>Araneomorphae</taxon>
        <taxon>Entelegynae</taxon>
        <taxon>Dionycha</taxon>
        <taxon>Sparassidae</taxon>
        <taxon>Heteropoda</taxon>
    </lineage>
</organism>
<protein>
    <submittedName>
        <fullName evidence="2">Secretory peptide</fullName>
    </submittedName>
</protein>
<sequence>MRLLFIFLLISAFIICSVSSGGGFYFCPRPIDDECPLDHKINDCCAQSECRAGDICCSEPCGNVCRRKSDTPMGIIFKDGTECQLGHVYPKKWYQKAWDKIKSG</sequence>
<keyword evidence="1" id="KW-0732">Signal</keyword>
<feature type="chain" id="PRO_5001836264" evidence="1">
    <location>
        <begin position="21"/>
        <end position="104"/>
    </location>
</feature>
<reference evidence="2" key="1">
    <citation type="submission" date="2012-11" db="EMBL/GenBank/DDBJ databases">
        <authorList>
            <person name="Chen J."/>
            <person name="Li Q."/>
            <person name="He Y."/>
            <person name="Liang H."/>
        </authorList>
    </citation>
    <scope>NUCLEOTIDE SEQUENCE</scope>
</reference>
<feature type="signal peptide" evidence="1">
    <location>
        <begin position="1"/>
        <end position="20"/>
    </location>
</feature>
<dbReference type="EMBL" id="KC145688">
    <property type="protein sequence ID" value="AHF45837.1"/>
    <property type="molecule type" value="mRNA"/>
</dbReference>
<name>A0A088BPB8_HETVE</name>
<evidence type="ECO:0000256" key="1">
    <source>
        <dbReference type="SAM" id="SignalP"/>
    </source>
</evidence>
<dbReference type="AlphaFoldDB" id="A0A088BPB8"/>
<evidence type="ECO:0000313" key="2">
    <source>
        <dbReference type="EMBL" id="AHF45837.1"/>
    </source>
</evidence>
<accession>A0A088BPB8</accession>
<dbReference type="SMR" id="A0A088BPB8"/>